<feature type="transmembrane region" description="Helical" evidence="1">
    <location>
        <begin position="128"/>
        <end position="151"/>
    </location>
</feature>
<dbReference type="GeneID" id="36835863"/>
<gene>
    <name evidence="2" type="ORF">DFR87_10935</name>
</gene>
<reference evidence="2 3" key="1">
    <citation type="submission" date="2018-05" db="EMBL/GenBank/DDBJ databases">
        <title>Complete Genome Sequences of Extremely Thermoacidophilic, Metal-Mobilizing Type-Strain Members of the Archaeal Family Sulfolobaceae: Acidianus brierleyi DSM-1651T, Acidianus sulfidivorans DSM-18786T, Metallosphaera hakonensis DSM-7519T, and Metallosphaera prunae DSM-10039T.</title>
        <authorList>
            <person name="Counts J.A."/>
            <person name="Kelly R.M."/>
        </authorList>
    </citation>
    <scope>NUCLEOTIDE SEQUENCE [LARGE SCALE GENOMIC DNA]</scope>
    <source>
        <strain evidence="2 3">HO1-1</strain>
    </source>
</reference>
<dbReference type="OrthoDB" id="43301at2157"/>
<evidence type="ECO:0000313" key="3">
    <source>
        <dbReference type="Proteomes" id="UP000247586"/>
    </source>
</evidence>
<keyword evidence="3" id="KW-1185">Reference proteome</keyword>
<accession>A0A2U9IVL1</accession>
<dbReference type="KEGG" id="mhk:DFR87_10935"/>
<evidence type="ECO:0000313" key="2">
    <source>
        <dbReference type="EMBL" id="AWS00112.1"/>
    </source>
</evidence>
<name>A0A2U9IVL1_9CREN</name>
<protein>
    <submittedName>
        <fullName evidence="2">Uncharacterized protein</fullName>
    </submittedName>
</protein>
<dbReference type="STRING" id="1293036.GCA_001315825_01373"/>
<sequence length="183" mass="19921">MLTDVDILLTVGIIALAHGLEPDHISSARLVRQKRKLVYLALFHSVGFLIVATPLSMALIYFSFLKPSIEFASNIVGIIFGALLLISAILRLDMEIEPKGTGLLQGMLNVSPSKVMAVILAMDTRSLIAGTFVILWFSFVTSLSIVIMGLATLRIPSSLERSLDITIGIITVTFFSLSLFNLI</sequence>
<dbReference type="Proteomes" id="UP000247586">
    <property type="component" value="Chromosome"/>
</dbReference>
<organism evidence="2 3">
    <name type="scientific">Metallosphaera hakonensis JCM 8857 = DSM 7519</name>
    <dbReference type="NCBI Taxonomy" id="1293036"/>
    <lineage>
        <taxon>Archaea</taxon>
        <taxon>Thermoproteota</taxon>
        <taxon>Thermoprotei</taxon>
        <taxon>Sulfolobales</taxon>
        <taxon>Sulfolobaceae</taxon>
        <taxon>Metallosphaera</taxon>
    </lineage>
</organism>
<reference evidence="3" key="2">
    <citation type="submission" date="2020-03" db="EMBL/GenBank/DDBJ databases">
        <title>Complete Genome Sequences of Extremely Thermoacidophilic, Metal-Mobilizing Type-Strain Members of the Archaeal Family Sulfolobaceae: Acidianus brierleyi DSM-1651T, Acidianus sulfidivorans DSM-18786T, Metallosphaera hakonensis DSM-7519T, and Metallosphaera prunae DSM-10039T.</title>
        <authorList>
            <person name="Counts J.A."/>
            <person name="Kelly R.M."/>
        </authorList>
    </citation>
    <scope>NUCLEOTIDE SEQUENCE [LARGE SCALE GENOMIC DNA]</scope>
    <source>
        <strain evidence="3">HO1-1</strain>
    </source>
</reference>
<evidence type="ECO:0000256" key="1">
    <source>
        <dbReference type="SAM" id="Phobius"/>
    </source>
</evidence>
<keyword evidence="1" id="KW-1133">Transmembrane helix</keyword>
<dbReference type="AlphaFoldDB" id="A0A2U9IVL1"/>
<feature type="transmembrane region" description="Helical" evidence="1">
    <location>
        <begin position="37"/>
        <end position="65"/>
    </location>
</feature>
<keyword evidence="1" id="KW-0472">Membrane</keyword>
<feature type="transmembrane region" description="Helical" evidence="1">
    <location>
        <begin position="163"/>
        <end position="182"/>
    </location>
</feature>
<proteinExistence type="predicted"/>
<keyword evidence="1" id="KW-0812">Transmembrane</keyword>
<feature type="transmembrane region" description="Helical" evidence="1">
    <location>
        <begin position="71"/>
        <end position="90"/>
    </location>
</feature>
<dbReference type="RefSeq" id="WP_054836571.1">
    <property type="nucleotide sequence ID" value="NZ_BBBA01000006.1"/>
</dbReference>
<dbReference type="EMBL" id="CP029287">
    <property type="protein sequence ID" value="AWS00112.1"/>
    <property type="molecule type" value="Genomic_DNA"/>
</dbReference>
<reference evidence="3" key="3">
    <citation type="submission" date="2020-03" db="EMBL/GenBank/DDBJ databases">
        <title>Sequencing and Assembly of Multiple Reported Metal-Biooxidizing Members of the Extremely Thermoacidophilic Archaeal Family Sulfolobaceae.</title>
        <authorList>
            <person name="Counts J.A."/>
            <person name="Kelly R.M."/>
        </authorList>
    </citation>
    <scope>NUCLEOTIDE SEQUENCE [LARGE SCALE GENOMIC DNA]</scope>
    <source>
        <strain evidence="3">HO1-1</strain>
    </source>
</reference>